<feature type="transmembrane region" description="Helical" evidence="4">
    <location>
        <begin position="75"/>
        <end position="93"/>
    </location>
</feature>
<evidence type="ECO:0000256" key="1">
    <source>
        <dbReference type="ARBA" id="ARBA00022692"/>
    </source>
</evidence>
<gene>
    <name evidence="6" type="ORF">S12H4_04438</name>
</gene>
<dbReference type="GO" id="GO:0140359">
    <property type="term" value="F:ABC-type transporter activity"/>
    <property type="evidence" value="ECO:0007669"/>
    <property type="project" value="InterPro"/>
</dbReference>
<feature type="non-terminal residue" evidence="6">
    <location>
        <position position="94"/>
    </location>
</feature>
<feature type="domain" description="ABC transmembrane type-1" evidence="5">
    <location>
        <begin position="1"/>
        <end position="94"/>
    </location>
</feature>
<keyword evidence="1 4" id="KW-0812">Transmembrane</keyword>
<evidence type="ECO:0000256" key="2">
    <source>
        <dbReference type="ARBA" id="ARBA00022989"/>
    </source>
</evidence>
<dbReference type="GO" id="GO:0005524">
    <property type="term" value="F:ATP binding"/>
    <property type="evidence" value="ECO:0007669"/>
    <property type="project" value="InterPro"/>
</dbReference>
<name>X1PU70_9ZZZZ</name>
<organism evidence="6">
    <name type="scientific">marine sediment metagenome</name>
    <dbReference type="NCBI Taxonomy" id="412755"/>
    <lineage>
        <taxon>unclassified sequences</taxon>
        <taxon>metagenomes</taxon>
        <taxon>ecological metagenomes</taxon>
    </lineage>
</organism>
<protein>
    <recommendedName>
        <fullName evidence="5">ABC transmembrane type-1 domain-containing protein</fullName>
    </recommendedName>
</protein>
<proteinExistence type="predicted"/>
<keyword evidence="2 4" id="KW-1133">Transmembrane helix</keyword>
<dbReference type="Pfam" id="PF00664">
    <property type="entry name" value="ABC_membrane"/>
    <property type="match status" value="1"/>
</dbReference>
<evidence type="ECO:0000256" key="4">
    <source>
        <dbReference type="SAM" id="Phobius"/>
    </source>
</evidence>
<feature type="transmembrane region" description="Helical" evidence="4">
    <location>
        <begin position="46"/>
        <end position="69"/>
    </location>
</feature>
<evidence type="ECO:0000259" key="5">
    <source>
        <dbReference type="PROSITE" id="PS50929"/>
    </source>
</evidence>
<dbReference type="SUPFAM" id="SSF90123">
    <property type="entry name" value="ABC transporter transmembrane region"/>
    <property type="match status" value="1"/>
</dbReference>
<dbReference type="GO" id="GO:0016020">
    <property type="term" value="C:membrane"/>
    <property type="evidence" value="ECO:0007669"/>
    <property type="project" value="InterPro"/>
</dbReference>
<dbReference type="PROSITE" id="PS50929">
    <property type="entry name" value="ABC_TM1F"/>
    <property type="match status" value="1"/>
</dbReference>
<reference evidence="6" key="1">
    <citation type="journal article" date="2014" name="Front. Microbiol.">
        <title>High frequency of phylogenetically diverse reductive dehalogenase-homologous genes in deep subseafloor sedimentary metagenomes.</title>
        <authorList>
            <person name="Kawai M."/>
            <person name="Futagami T."/>
            <person name="Toyoda A."/>
            <person name="Takaki Y."/>
            <person name="Nishi S."/>
            <person name="Hori S."/>
            <person name="Arai W."/>
            <person name="Tsubouchi T."/>
            <person name="Morono Y."/>
            <person name="Uchiyama I."/>
            <person name="Ito T."/>
            <person name="Fujiyama A."/>
            <person name="Inagaki F."/>
            <person name="Takami H."/>
        </authorList>
    </citation>
    <scope>NUCLEOTIDE SEQUENCE</scope>
    <source>
        <strain evidence="6">Expedition CK06-06</strain>
    </source>
</reference>
<dbReference type="EMBL" id="BARW01001367">
    <property type="protein sequence ID" value="GAI59388.1"/>
    <property type="molecule type" value="Genomic_DNA"/>
</dbReference>
<evidence type="ECO:0000313" key="6">
    <source>
        <dbReference type="EMBL" id="GAI59388.1"/>
    </source>
</evidence>
<dbReference type="InterPro" id="IPR011527">
    <property type="entry name" value="ABC1_TM_dom"/>
</dbReference>
<dbReference type="Gene3D" id="1.20.1560.10">
    <property type="entry name" value="ABC transporter type 1, transmembrane domain"/>
    <property type="match status" value="1"/>
</dbReference>
<accession>X1PU70</accession>
<evidence type="ECO:0000256" key="3">
    <source>
        <dbReference type="ARBA" id="ARBA00023136"/>
    </source>
</evidence>
<dbReference type="InterPro" id="IPR036640">
    <property type="entry name" value="ABC1_TM_sf"/>
</dbReference>
<comment type="caution">
    <text evidence="6">The sequence shown here is derived from an EMBL/GenBank/DDBJ whole genome shotgun (WGS) entry which is preliminary data.</text>
</comment>
<sequence>MNAMGTIKRFALETFANLKTENRFIKLLYSTFYSAKYSIFSSNTSALISGLITIVILWFGAGLVIQQGMTPGELMSFYALIGYLLGPVTFLISA</sequence>
<keyword evidence="3 4" id="KW-0472">Membrane</keyword>
<dbReference type="AlphaFoldDB" id="X1PU70"/>